<dbReference type="EMBL" id="LDSI01000014">
    <property type="protein sequence ID" value="KTS97659.1"/>
    <property type="molecule type" value="Genomic_DNA"/>
</dbReference>
<dbReference type="InterPro" id="IPR007540">
    <property type="entry name" value="Fimbrial_CS1-type"/>
</dbReference>
<proteinExistence type="predicted"/>
<reference evidence="2 3" key="1">
    <citation type="journal article" date="2016" name="Front. Microbiol.">
        <title>Genomic Resource of Rice Seed Associated Bacteria.</title>
        <authorList>
            <person name="Midha S."/>
            <person name="Bansal K."/>
            <person name="Sharma S."/>
            <person name="Kumar N."/>
            <person name="Patil P.P."/>
            <person name="Chaudhry V."/>
            <person name="Patil P.B."/>
        </authorList>
    </citation>
    <scope>NUCLEOTIDE SEQUENCE [LARGE SCALE GENOMIC DNA]</scope>
    <source>
        <strain evidence="2 3">RSA13</strain>
    </source>
</reference>
<comment type="caution">
    <text evidence="2">The sequence shown here is derived from an EMBL/GenBank/DDBJ whole genome shotgun (WGS) entry which is preliminary data.</text>
</comment>
<dbReference type="RefSeq" id="WP_058709047.1">
    <property type="nucleotide sequence ID" value="NZ_LDSI01000014.1"/>
</dbReference>
<dbReference type="AlphaFoldDB" id="A0AB34VFR8"/>
<evidence type="ECO:0000313" key="2">
    <source>
        <dbReference type="EMBL" id="KTS97659.1"/>
    </source>
</evidence>
<evidence type="ECO:0008006" key="4">
    <source>
        <dbReference type="Google" id="ProtNLM"/>
    </source>
</evidence>
<dbReference type="Proteomes" id="UP000072520">
    <property type="component" value="Unassembled WGS sequence"/>
</dbReference>
<dbReference type="Pfam" id="PF04449">
    <property type="entry name" value="Fimbrial_CS1"/>
    <property type="match status" value="1"/>
</dbReference>
<feature type="chain" id="PRO_5044329189" description="Fimbrial assembly protein" evidence="1">
    <location>
        <begin position="22"/>
        <end position="174"/>
    </location>
</feature>
<accession>A0AB34VFR8</accession>
<evidence type="ECO:0000256" key="1">
    <source>
        <dbReference type="SAM" id="SignalP"/>
    </source>
</evidence>
<name>A0AB34VFR8_9GAMM</name>
<sequence>MKSGFKYICIAALLASSASQAYQADITVTADIDPTAGITKANGDSLPATVALNYNPLKGLEAYKQDVKLWTNDEYDMKVRLQAEPKLTDTSGQNPIDLSVTLGKADLGVQDTVYNYSEIFPAGTDNGSMPLALVIKPKTPGKISTAGKYSGLVSLIVSQATTKDGAAPNATPTP</sequence>
<protein>
    <recommendedName>
        <fullName evidence="4">Fimbrial assembly protein</fullName>
    </recommendedName>
</protein>
<keyword evidence="1" id="KW-0732">Signal</keyword>
<evidence type="ECO:0000313" key="3">
    <source>
        <dbReference type="Proteomes" id="UP000072520"/>
    </source>
</evidence>
<dbReference type="Gene3D" id="2.60.40.2040">
    <property type="entry name" value="CFA/I fimbrial subunit E, pilin domain"/>
    <property type="match status" value="1"/>
</dbReference>
<feature type="signal peptide" evidence="1">
    <location>
        <begin position="1"/>
        <end position="21"/>
    </location>
</feature>
<organism evidence="2 3">
    <name type="scientific">Pantoea stewartii</name>
    <dbReference type="NCBI Taxonomy" id="66269"/>
    <lineage>
        <taxon>Bacteria</taxon>
        <taxon>Pseudomonadati</taxon>
        <taxon>Pseudomonadota</taxon>
        <taxon>Gammaproteobacteria</taxon>
        <taxon>Enterobacterales</taxon>
        <taxon>Erwiniaceae</taxon>
        <taxon>Pantoea</taxon>
    </lineage>
</organism>
<gene>
    <name evidence="2" type="ORF">RSA13_11235</name>
</gene>
<dbReference type="GO" id="GO:0009289">
    <property type="term" value="C:pilus"/>
    <property type="evidence" value="ECO:0007669"/>
    <property type="project" value="InterPro"/>
</dbReference>